<evidence type="ECO:0000313" key="2">
    <source>
        <dbReference type="EnsemblPlants" id="cds.evm.model.ctgX3.12"/>
    </source>
</evidence>
<name>A0A803QS69_CANSA</name>
<dbReference type="Proteomes" id="UP000596661">
    <property type="component" value="Unassembled WGS sequence"/>
</dbReference>
<dbReference type="SUPFAM" id="SSF56672">
    <property type="entry name" value="DNA/RNA polymerases"/>
    <property type="match status" value="1"/>
</dbReference>
<accession>A0A803QS69</accession>
<dbReference type="Gramene" id="evm.model.ctgX3.12">
    <property type="protein sequence ID" value="cds.evm.model.ctgX3.12"/>
    <property type="gene ID" value="evm.TU.ctgX3.12"/>
</dbReference>
<proteinExistence type="predicted"/>
<dbReference type="CDD" id="cd06222">
    <property type="entry name" value="RNase_H_like"/>
    <property type="match status" value="1"/>
</dbReference>
<dbReference type="AlphaFoldDB" id="A0A803QS69"/>
<dbReference type="EnsemblPlants" id="evm.model.ctgX3.12">
    <property type="protein sequence ID" value="cds.evm.model.ctgX3.12"/>
    <property type="gene ID" value="evm.TU.ctgX3.12"/>
</dbReference>
<dbReference type="InterPro" id="IPR026960">
    <property type="entry name" value="RVT-Znf"/>
</dbReference>
<feature type="domain" description="Reverse transcriptase" evidence="1">
    <location>
        <begin position="33"/>
        <end position="315"/>
    </location>
</feature>
<dbReference type="InterPro" id="IPR012337">
    <property type="entry name" value="RNaseH-like_sf"/>
</dbReference>
<dbReference type="Pfam" id="PF00078">
    <property type="entry name" value="RVT_1"/>
    <property type="match status" value="1"/>
</dbReference>
<evidence type="ECO:0000313" key="3">
    <source>
        <dbReference type="Proteomes" id="UP000596661"/>
    </source>
</evidence>
<dbReference type="Pfam" id="PF13456">
    <property type="entry name" value="RVT_3"/>
    <property type="match status" value="1"/>
</dbReference>
<dbReference type="Gene3D" id="3.30.420.10">
    <property type="entry name" value="Ribonuclease H-like superfamily/Ribonuclease H"/>
    <property type="match status" value="1"/>
</dbReference>
<dbReference type="GO" id="GO:0004523">
    <property type="term" value="F:RNA-DNA hybrid ribonuclease activity"/>
    <property type="evidence" value="ECO:0007669"/>
    <property type="project" value="InterPro"/>
</dbReference>
<dbReference type="InterPro" id="IPR000477">
    <property type="entry name" value="RT_dom"/>
</dbReference>
<dbReference type="SUPFAM" id="SSF53098">
    <property type="entry name" value="Ribonuclease H-like"/>
    <property type="match status" value="1"/>
</dbReference>
<dbReference type="PANTHER" id="PTHR33116">
    <property type="entry name" value="REVERSE TRANSCRIPTASE ZINC-BINDING DOMAIN-CONTAINING PROTEIN-RELATED-RELATED"/>
    <property type="match status" value="1"/>
</dbReference>
<dbReference type="PANTHER" id="PTHR33116:SF86">
    <property type="entry name" value="REVERSE TRANSCRIPTASE DOMAIN-CONTAINING PROTEIN"/>
    <property type="match status" value="1"/>
</dbReference>
<dbReference type="InterPro" id="IPR043502">
    <property type="entry name" value="DNA/RNA_pol_sf"/>
</dbReference>
<dbReference type="CDD" id="cd01650">
    <property type="entry name" value="RT_nLTR_like"/>
    <property type="match status" value="1"/>
</dbReference>
<protein>
    <recommendedName>
        <fullName evidence="1">Reverse transcriptase domain-containing protein</fullName>
    </recommendedName>
</protein>
<evidence type="ECO:0000259" key="1">
    <source>
        <dbReference type="PROSITE" id="PS50878"/>
    </source>
</evidence>
<reference evidence="2" key="1">
    <citation type="submission" date="2021-03" db="UniProtKB">
        <authorList>
            <consortium name="EnsemblPlants"/>
        </authorList>
    </citation>
    <scope>IDENTIFICATION</scope>
</reference>
<dbReference type="PROSITE" id="PS50878">
    <property type="entry name" value="RT_POL"/>
    <property type="match status" value="1"/>
</dbReference>
<dbReference type="OMA" id="ACELEAM"/>
<dbReference type="GO" id="GO:0003676">
    <property type="term" value="F:nucleic acid binding"/>
    <property type="evidence" value="ECO:0007669"/>
    <property type="project" value="InterPro"/>
</dbReference>
<dbReference type="InterPro" id="IPR036397">
    <property type="entry name" value="RNaseH_sf"/>
</dbReference>
<dbReference type="Pfam" id="PF13966">
    <property type="entry name" value="zf-RVT"/>
    <property type="match status" value="1"/>
</dbReference>
<dbReference type="InterPro" id="IPR044730">
    <property type="entry name" value="RNase_H-like_dom_plant"/>
</dbReference>
<keyword evidence="3" id="KW-1185">Reference proteome</keyword>
<sequence length="896" mass="102434">MHHDKSPGPDGMNPKFFHKYWHIVGNDVVSSVKDFFRTELMPAVQNTNIVLIPKKKKPDMMSELRPISLCNVVAKIITKVLTNRMKGLLSEVISVNQIAFIPGRLITDNIMVSFEILHYLKRKQVGKDGYMALKLDMSKAYDRVDWNFLCVMLSRLGFAEKWVRLIYGCLSTVQYNVVSSGYTLGPIVPSRGLRQGDPISPYLFLVCAEGLSALMRRYEERKWIHGCKVANGASVVSHMLFADDSFLYCKATHEEVSHIIHLLDSFAKASGQRVNFYKSTVFYSSNTTPIVRNSICQRLGIHEVDDRSKYLGLPSTIGRNRKAIFSYLSDKVQKRIQSWDNKFLSRAGKEVLIKSVVQALPAYTMNVFLIPVGICQDIERSINKFWWRSNTNKGIYWMSWDRLSHHKSTGGMGFRDFRDCNIALLAKQGWRLLTCDNSLVGKIFKARYFANGSFLTATLGNNPSYIWRSVLEAQGLVRDGVRRLVGNGSTVSILKDPWLLDEVNPFIESQQLCLVDKMVDSLMKDDVREWDEEVLRDVLTVRDQELVWKIPLSSDVERDGWFWNKEASGLFTVRSAYRILQQQKLNNHQPVFSGAWTKLWQLKLPPKVKDFLWRVCTNSFPTRFQLTTKHIPINSDYPMCLAAPETSLHVLVRCPFAQNYWQQSQIPAVGLAAMLFCSWWEEGLQVWNEAECLEAGMVLWSIWKVRNEVVWNEKQPTSEEVLFLAKLNFVDWYNAQNQELGSPNEPNRVSLEHWTPPTFPKYKVNVDGALFPNEKSYGIGLVARDSFGLVIQAKTLKKAGDLQPHEVEAIGIKEALSWIKDNNWPSVIVESDCRRVVLDLQGNKDMTSPYGHIMLASVTNVSFNFVKRSANKVAHSLARSSLFEANRVFSGVEYLL</sequence>
<organism evidence="2 3">
    <name type="scientific">Cannabis sativa</name>
    <name type="common">Hemp</name>
    <name type="synonym">Marijuana</name>
    <dbReference type="NCBI Taxonomy" id="3483"/>
    <lineage>
        <taxon>Eukaryota</taxon>
        <taxon>Viridiplantae</taxon>
        <taxon>Streptophyta</taxon>
        <taxon>Embryophyta</taxon>
        <taxon>Tracheophyta</taxon>
        <taxon>Spermatophyta</taxon>
        <taxon>Magnoliopsida</taxon>
        <taxon>eudicotyledons</taxon>
        <taxon>Gunneridae</taxon>
        <taxon>Pentapetalae</taxon>
        <taxon>rosids</taxon>
        <taxon>fabids</taxon>
        <taxon>Rosales</taxon>
        <taxon>Cannabaceae</taxon>
        <taxon>Cannabis</taxon>
    </lineage>
</organism>
<dbReference type="InterPro" id="IPR002156">
    <property type="entry name" value="RNaseH_domain"/>
</dbReference>